<dbReference type="Gene3D" id="1.20.120.450">
    <property type="entry name" value="dinb family like domain"/>
    <property type="match status" value="1"/>
</dbReference>
<name>A0A367FA17_9ACTN</name>
<dbReference type="PANTHER" id="PTHR40758:SF1">
    <property type="entry name" value="CONSERVED PROTEIN"/>
    <property type="match status" value="1"/>
</dbReference>
<gene>
    <name evidence="3" type="ORF">DQ384_29245</name>
</gene>
<dbReference type="NCBIfam" id="TIGR03083">
    <property type="entry name" value="maleylpyruvate isomerase family mycothiol-dependent enzyme"/>
    <property type="match status" value="1"/>
</dbReference>
<dbReference type="RefSeq" id="WP_114032097.1">
    <property type="nucleotide sequence ID" value="NZ_QOIL01000019.1"/>
</dbReference>
<reference evidence="3 4" key="1">
    <citation type="submission" date="2018-06" db="EMBL/GenBank/DDBJ databases">
        <title>Sphaerisporangium craniellae sp. nov., isolated from a marine sponge in the South China Sea.</title>
        <authorList>
            <person name="Li L."/>
        </authorList>
    </citation>
    <scope>NUCLEOTIDE SEQUENCE [LARGE SCALE GENOMIC DNA]</scope>
    <source>
        <strain evidence="3 4">CCTCC AA 208026</strain>
    </source>
</reference>
<dbReference type="OrthoDB" id="3671213at2"/>
<protein>
    <submittedName>
        <fullName evidence="3">Maleylpyruvate isomerase family mycothiol-dependent enzyme</fullName>
    </submittedName>
</protein>
<evidence type="ECO:0000313" key="3">
    <source>
        <dbReference type="EMBL" id="RCG26525.1"/>
    </source>
</evidence>
<keyword evidence="3" id="KW-0670">Pyruvate</keyword>
<dbReference type="InterPro" id="IPR024344">
    <property type="entry name" value="MDMPI_metal-binding"/>
</dbReference>
<dbReference type="InterPro" id="IPR017517">
    <property type="entry name" value="Maleyloyr_isom"/>
</dbReference>
<dbReference type="Pfam" id="PF11716">
    <property type="entry name" value="MDMPI_N"/>
    <property type="match status" value="1"/>
</dbReference>
<dbReference type="GO" id="GO:0046872">
    <property type="term" value="F:metal ion binding"/>
    <property type="evidence" value="ECO:0007669"/>
    <property type="project" value="InterPro"/>
</dbReference>
<evidence type="ECO:0000259" key="2">
    <source>
        <dbReference type="Pfam" id="PF11716"/>
    </source>
</evidence>
<dbReference type="Proteomes" id="UP000253094">
    <property type="component" value="Unassembled WGS sequence"/>
</dbReference>
<accession>A0A367FA17</accession>
<dbReference type="Pfam" id="PF07398">
    <property type="entry name" value="MDMPI_C"/>
    <property type="match status" value="1"/>
</dbReference>
<keyword evidence="4" id="KW-1185">Reference proteome</keyword>
<dbReference type="GO" id="GO:0005886">
    <property type="term" value="C:plasma membrane"/>
    <property type="evidence" value="ECO:0007669"/>
    <property type="project" value="TreeGrafter"/>
</dbReference>
<keyword evidence="3" id="KW-0413">Isomerase</keyword>
<dbReference type="SUPFAM" id="SSF109854">
    <property type="entry name" value="DinB/YfiT-like putative metalloenzymes"/>
    <property type="match status" value="1"/>
</dbReference>
<dbReference type="InterPro" id="IPR034660">
    <property type="entry name" value="DinB/YfiT-like"/>
</dbReference>
<dbReference type="PANTHER" id="PTHR40758">
    <property type="entry name" value="CONSERVED PROTEIN"/>
    <property type="match status" value="1"/>
</dbReference>
<organism evidence="3 4">
    <name type="scientific">Sphaerisporangium album</name>
    <dbReference type="NCBI Taxonomy" id="509200"/>
    <lineage>
        <taxon>Bacteria</taxon>
        <taxon>Bacillati</taxon>
        <taxon>Actinomycetota</taxon>
        <taxon>Actinomycetes</taxon>
        <taxon>Streptosporangiales</taxon>
        <taxon>Streptosporangiaceae</taxon>
        <taxon>Sphaerisporangium</taxon>
    </lineage>
</organism>
<sequence>MQHGIDEGTPADGTRVRVGQGLLSHDRYCAEIVAQTGLLRDGVAGADLAAPVPSCPGWNLAQLLRHVGEGHRWAETIVRTRAAEPLSDEKLRDLSGDPEWSPAAVDAWLAEGAARLAATLRAAGPDAEVWTPLPGEKAAFLARRFTHETAVHRADAFLAAGADFVLDSDVAGDALDEWMRLESLPQVFDYQPAKRDLLGPGRTLHFHATDAGAGVGEWLVDLTGDVIACRRAHEAAAVTARGPLNALLLLVYGRLPARRDGIEITGDARLLDWWLERVGFGV</sequence>
<dbReference type="GO" id="GO:0016853">
    <property type="term" value="F:isomerase activity"/>
    <property type="evidence" value="ECO:0007669"/>
    <property type="project" value="UniProtKB-KW"/>
</dbReference>
<comment type="caution">
    <text evidence="3">The sequence shown here is derived from an EMBL/GenBank/DDBJ whole genome shotgun (WGS) entry which is preliminary data.</text>
</comment>
<evidence type="ECO:0000259" key="1">
    <source>
        <dbReference type="Pfam" id="PF07398"/>
    </source>
</evidence>
<feature type="domain" description="Mycothiol-dependent maleylpyruvate isomerase metal-binding" evidence="2">
    <location>
        <begin position="30"/>
        <end position="156"/>
    </location>
</feature>
<evidence type="ECO:0000313" key="4">
    <source>
        <dbReference type="Proteomes" id="UP000253094"/>
    </source>
</evidence>
<proteinExistence type="predicted"/>
<feature type="domain" description="MDMPI C-terminal" evidence="1">
    <location>
        <begin position="182"/>
        <end position="272"/>
    </location>
</feature>
<dbReference type="EMBL" id="QOIL01000019">
    <property type="protein sequence ID" value="RCG26525.1"/>
    <property type="molecule type" value="Genomic_DNA"/>
</dbReference>
<dbReference type="InterPro" id="IPR010872">
    <property type="entry name" value="MDMPI_C-term_domain"/>
</dbReference>
<dbReference type="AlphaFoldDB" id="A0A367FA17"/>